<dbReference type="RefSeq" id="WP_380083282.1">
    <property type="nucleotide sequence ID" value="NZ_JBHSWD010000001.1"/>
</dbReference>
<evidence type="ECO:0000313" key="1">
    <source>
        <dbReference type="EMBL" id="MFC6592268.1"/>
    </source>
</evidence>
<gene>
    <name evidence="1" type="ORF">ACFP81_09845</name>
</gene>
<dbReference type="Proteomes" id="UP001596297">
    <property type="component" value="Unassembled WGS sequence"/>
</dbReference>
<accession>A0ABW1YFP7</accession>
<protein>
    <submittedName>
        <fullName evidence="1">Uncharacterized protein</fullName>
    </submittedName>
</protein>
<comment type="caution">
    <text evidence="1">The sequence shown here is derived from an EMBL/GenBank/DDBJ whole genome shotgun (WGS) entry which is preliminary data.</text>
</comment>
<proteinExistence type="predicted"/>
<dbReference type="EMBL" id="JBHSWD010000001">
    <property type="protein sequence ID" value="MFC6592268.1"/>
    <property type="molecule type" value="Genomic_DNA"/>
</dbReference>
<keyword evidence="2" id="KW-1185">Reference proteome</keyword>
<name>A0ABW1YFP7_9DEIO</name>
<evidence type="ECO:0000313" key="2">
    <source>
        <dbReference type="Proteomes" id="UP001596297"/>
    </source>
</evidence>
<reference evidence="2" key="1">
    <citation type="journal article" date="2019" name="Int. J. Syst. Evol. Microbiol.">
        <title>The Global Catalogue of Microorganisms (GCM) 10K type strain sequencing project: providing services to taxonomists for standard genome sequencing and annotation.</title>
        <authorList>
            <consortium name="The Broad Institute Genomics Platform"/>
            <consortium name="The Broad Institute Genome Sequencing Center for Infectious Disease"/>
            <person name="Wu L."/>
            <person name="Ma J."/>
        </authorList>
    </citation>
    <scope>NUCLEOTIDE SEQUENCE [LARGE SCALE GENOMIC DNA]</scope>
    <source>
        <strain evidence="2">CGMCC 1.15772</strain>
    </source>
</reference>
<organism evidence="1 2">
    <name type="scientific">Deinococcus lacus</name>
    <dbReference type="NCBI Taxonomy" id="392561"/>
    <lineage>
        <taxon>Bacteria</taxon>
        <taxon>Thermotogati</taxon>
        <taxon>Deinococcota</taxon>
        <taxon>Deinococci</taxon>
        <taxon>Deinococcales</taxon>
        <taxon>Deinococcaceae</taxon>
        <taxon>Deinococcus</taxon>
    </lineage>
</organism>
<sequence>MTQSASVKDKFTREEWLKVIGGVGQAGMAVIASSPSGVTGLMAEMAAIVKGLREEISKEPRTALQEAMAAELMAGPPARRTAA</sequence>